<reference evidence="6" key="3">
    <citation type="submission" date="2025-09" db="UniProtKB">
        <authorList>
            <consortium name="Ensembl"/>
        </authorList>
    </citation>
    <scope>IDENTIFICATION</scope>
</reference>
<dbReference type="PANTHER" id="PTHR18842:SF2">
    <property type="entry name" value="INTERLEUKIN-1 RECEPTOR-ASSOCIATED KINASE 1-BINDING PROTEIN 1"/>
    <property type="match status" value="1"/>
</dbReference>
<dbReference type="GO" id="GO:0006955">
    <property type="term" value="P:immune response"/>
    <property type="evidence" value="ECO:0007669"/>
    <property type="project" value="InterPro"/>
</dbReference>
<reference evidence="6" key="2">
    <citation type="submission" date="2025-08" db="UniProtKB">
        <authorList>
            <consortium name="Ensembl"/>
        </authorList>
    </citation>
    <scope>IDENTIFICATION</scope>
</reference>
<dbReference type="GeneID" id="114763584"/>
<accession>A0AAY4CHX0</accession>
<protein>
    <recommendedName>
        <fullName evidence="8">Interleukin-1 receptor-associated kinase 1-binding protein 1</fullName>
    </recommendedName>
</protein>
<dbReference type="Proteomes" id="UP000694580">
    <property type="component" value="Chromosome 14"/>
</dbReference>
<dbReference type="AlphaFoldDB" id="A0AAY4CHX0"/>
<sequence length="242" mass="26489">MAASPSRVFATLLPLAADENAPSPGGGAGRPAARAREVQVAGSAQVTASADRGVVAVRVGSSKEAASDARCSVGRRLDYILQTLRQRGVKDEDTSVTRHIQRHEQLYSVEAEVRVVFSDFEKMEQVCFVLMEKLDRSVHIGTPQFTHSAESLSILRRRACVAAVENARLKANEVCCILGQALGRPLLVREEESREWGCGPSEEPASQPVTLQERVDHTAVTAYSRVFVTFDLKPKESSRRKM</sequence>
<reference evidence="6 7" key="1">
    <citation type="submission" date="2020-06" db="EMBL/GenBank/DDBJ databases">
        <authorList>
            <consortium name="Wellcome Sanger Institute Data Sharing"/>
        </authorList>
    </citation>
    <scope>NUCLEOTIDE SEQUENCE [LARGE SCALE GENOMIC DNA]</scope>
</reference>
<comment type="similarity">
    <text evidence="3">Belongs to the IRAK1BP1 family.</text>
</comment>
<dbReference type="GeneTree" id="ENSGT00390000012588"/>
<evidence type="ECO:0000256" key="2">
    <source>
        <dbReference type="ARBA" id="ARBA00004496"/>
    </source>
</evidence>
<evidence type="ECO:0000256" key="5">
    <source>
        <dbReference type="ARBA" id="ARBA00023242"/>
    </source>
</evidence>
<keyword evidence="5" id="KW-0539">Nucleus</keyword>
<dbReference type="RefSeq" id="XP_028809181.1">
    <property type="nucleotide sequence ID" value="XM_028953348.1"/>
</dbReference>
<dbReference type="PANTHER" id="PTHR18842">
    <property type="entry name" value="INTERLEUKIN-1 RECEPTOR-ASSOCIATED KINASE 1-BINDING PROTEIN 1"/>
    <property type="match status" value="1"/>
</dbReference>
<keyword evidence="7" id="KW-1185">Reference proteome</keyword>
<evidence type="ECO:0000313" key="7">
    <source>
        <dbReference type="Proteomes" id="UP000694580"/>
    </source>
</evidence>
<proteinExistence type="inferred from homology"/>
<gene>
    <name evidence="6" type="primary">IRAK1BP1</name>
</gene>
<evidence type="ECO:0000256" key="4">
    <source>
        <dbReference type="ARBA" id="ARBA00022490"/>
    </source>
</evidence>
<name>A0AAY4CHX0_9TELE</name>
<dbReference type="Gene3D" id="3.30.70.2970">
    <property type="entry name" value="Protein of unknown function (DUF541), domain 2"/>
    <property type="match status" value="1"/>
</dbReference>
<dbReference type="GO" id="GO:0043123">
    <property type="term" value="P:positive regulation of canonical NF-kappaB signal transduction"/>
    <property type="evidence" value="ECO:0007669"/>
    <property type="project" value="InterPro"/>
</dbReference>
<dbReference type="Pfam" id="PF04402">
    <property type="entry name" value="SIMPL"/>
    <property type="match status" value="1"/>
</dbReference>
<dbReference type="GO" id="GO:0005634">
    <property type="term" value="C:nucleus"/>
    <property type="evidence" value="ECO:0007669"/>
    <property type="project" value="UniProtKB-SubCell"/>
</dbReference>
<comment type="subcellular location">
    <subcellularLocation>
        <location evidence="2">Cytoplasm</location>
    </subcellularLocation>
    <subcellularLocation>
        <location evidence="1">Nucleus</location>
    </subcellularLocation>
</comment>
<dbReference type="GO" id="GO:0005737">
    <property type="term" value="C:cytoplasm"/>
    <property type="evidence" value="ECO:0007669"/>
    <property type="project" value="UniProtKB-SubCell"/>
</dbReference>
<keyword evidence="4" id="KW-0963">Cytoplasm</keyword>
<dbReference type="InterPro" id="IPR007497">
    <property type="entry name" value="SIMPL/DUF541"/>
</dbReference>
<evidence type="ECO:0008006" key="8">
    <source>
        <dbReference type="Google" id="ProtNLM"/>
    </source>
</evidence>
<dbReference type="Ensembl" id="ENSDCDT00010039955.1">
    <property type="protein sequence ID" value="ENSDCDP00010032196.1"/>
    <property type="gene ID" value="ENSDCDG00010020630.1"/>
</dbReference>
<evidence type="ECO:0000256" key="3">
    <source>
        <dbReference type="ARBA" id="ARBA00005509"/>
    </source>
</evidence>
<dbReference type="InterPro" id="IPR030312">
    <property type="entry name" value="IRAK1BP1"/>
</dbReference>
<evidence type="ECO:0000313" key="6">
    <source>
        <dbReference type="Ensembl" id="ENSDCDP00010032196.1"/>
    </source>
</evidence>
<evidence type="ECO:0000256" key="1">
    <source>
        <dbReference type="ARBA" id="ARBA00004123"/>
    </source>
</evidence>
<dbReference type="Gene3D" id="3.30.110.170">
    <property type="entry name" value="Protein of unknown function (DUF541), domain 1"/>
    <property type="match status" value="1"/>
</dbReference>
<organism evidence="6 7">
    <name type="scientific">Denticeps clupeoides</name>
    <name type="common">denticle herring</name>
    <dbReference type="NCBI Taxonomy" id="299321"/>
    <lineage>
        <taxon>Eukaryota</taxon>
        <taxon>Metazoa</taxon>
        <taxon>Chordata</taxon>
        <taxon>Craniata</taxon>
        <taxon>Vertebrata</taxon>
        <taxon>Euteleostomi</taxon>
        <taxon>Actinopterygii</taxon>
        <taxon>Neopterygii</taxon>
        <taxon>Teleostei</taxon>
        <taxon>Clupei</taxon>
        <taxon>Clupeiformes</taxon>
        <taxon>Denticipitoidei</taxon>
        <taxon>Denticipitidae</taxon>
        <taxon>Denticeps</taxon>
    </lineage>
</organism>